<dbReference type="PROSITE" id="PS50072">
    <property type="entry name" value="CSA_PPIASE_2"/>
    <property type="match status" value="1"/>
</dbReference>
<dbReference type="Gene3D" id="2.40.100.10">
    <property type="entry name" value="Cyclophilin-like"/>
    <property type="match status" value="1"/>
</dbReference>
<dbReference type="GO" id="GO:0003755">
    <property type="term" value="F:peptidyl-prolyl cis-trans isomerase activity"/>
    <property type="evidence" value="ECO:0007669"/>
    <property type="project" value="UniProtKB-UniRule"/>
</dbReference>
<dbReference type="PANTHER" id="PTHR45625:SF4">
    <property type="entry name" value="PEPTIDYLPROLYL ISOMERASE DOMAIN AND WD REPEAT-CONTAINING PROTEIN 1"/>
    <property type="match status" value="1"/>
</dbReference>
<dbReference type="KEGG" id="eiv:EIN_504590"/>
<keyword evidence="1 3" id="KW-0697">Rotamase</keyword>
<comment type="function">
    <text evidence="3">PPIases accelerate the folding of proteins. It catalyzes the cis-trans isomerization of proline imidic peptide bonds in oligopeptides.</text>
</comment>
<evidence type="ECO:0000256" key="4">
    <source>
        <dbReference type="SAM" id="MobiDB-lite"/>
    </source>
</evidence>
<dbReference type="VEuPathDB" id="AmoebaDB:EIN_504590"/>
<protein>
    <recommendedName>
        <fullName evidence="3">Peptidyl-prolyl cis-trans isomerase</fullName>
        <shortName evidence="3">PPIase</shortName>
        <ecNumber evidence="3">5.2.1.8</ecNumber>
    </recommendedName>
</protein>
<keyword evidence="7" id="KW-1185">Reference proteome</keyword>
<evidence type="ECO:0000256" key="2">
    <source>
        <dbReference type="ARBA" id="ARBA00023235"/>
    </source>
</evidence>
<dbReference type="PANTHER" id="PTHR45625">
    <property type="entry name" value="PEPTIDYL-PROLYL CIS-TRANS ISOMERASE-RELATED"/>
    <property type="match status" value="1"/>
</dbReference>
<dbReference type="OMA" id="LSEEHYY"/>
<evidence type="ECO:0000313" key="7">
    <source>
        <dbReference type="Proteomes" id="UP000014680"/>
    </source>
</evidence>
<dbReference type="EC" id="5.2.1.8" evidence="3"/>
<evidence type="ECO:0000313" key="6">
    <source>
        <dbReference type="EMBL" id="ELP90293.1"/>
    </source>
</evidence>
<dbReference type="PROSITE" id="PS00170">
    <property type="entry name" value="CSA_PPIASE_1"/>
    <property type="match status" value="1"/>
</dbReference>
<reference evidence="6 7" key="1">
    <citation type="submission" date="2012-10" db="EMBL/GenBank/DDBJ databases">
        <authorList>
            <person name="Zafar N."/>
            <person name="Inman J."/>
            <person name="Hall N."/>
            <person name="Lorenzi H."/>
            <person name="Caler E."/>
        </authorList>
    </citation>
    <scope>NUCLEOTIDE SEQUENCE [LARGE SCALE GENOMIC DNA]</scope>
    <source>
        <strain evidence="6 7">IP1</strain>
    </source>
</reference>
<dbReference type="InterPro" id="IPR002130">
    <property type="entry name" value="Cyclophilin-type_PPIase_dom"/>
</dbReference>
<dbReference type="Pfam" id="PF00160">
    <property type="entry name" value="Pro_isomerase"/>
    <property type="match status" value="1"/>
</dbReference>
<dbReference type="SUPFAM" id="SSF50891">
    <property type="entry name" value="Cyclophilin-like"/>
    <property type="match status" value="1"/>
</dbReference>
<dbReference type="RefSeq" id="XP_004257064.1">
    <property type="nucleotide sequence ID" value="XM_004257016.1"/>
</dbReference>
<feature type="region of interest" description="Disordered" evidence="4">
    <location>
        <begin position="1"/>
        <end position="36"/>
    </location>
</feature>
<feature type="compositionally biased region" description="Basic and acidic residues" evidence="4">
    <location>
        <begin position="205"/>
        <end position="227"/>
    </location>
</feature>
<dbReference type="InterPro" id="IPR029000">
    <property type="entry name" value="Cyclophilin-like_dom_sf"/>
</dbReference>
<keyword evidence="2 3" id="KW-0413">Isomerase</keyword>
<dbReference type="PRINTS" id="PR00153">
    <property type="entry name" value="CSAPPISMRASE"/>
</dbReference>
<dbReference type="EMBL" id="KB206500">
    <property type="protein sequence ID" value="ELP90293.1"/>
    <property type="molecule type" value="Genomic_DNA"/>
</dbReference>
<proteinExistence type="inferred from homology"/>
<dbReference type="GO" id="GO:0071013">
    <property type="term" value="C:catalytic step 2 spliceosome"/>
    <property type="evidence" value="ECO:0007669"/>
    <property type="project" value="TreeGrafter"/>
</dbReference>
<dbReference type="Proteomes" id="UP000014680">
    <property type="component" value="Unassembled WGS sequence"/>
</dbReference>
<dbReference type="InterPro" id="IPR020892">
    <property type="entry name" value="Cyclophilin-type_PPIase_CS"/>
</dbReference>
<sequence length="267" mass="30065">MSNSEVPQTRNASAPSFTAAGFSTEPLPDAPDWQKPKHVKNKGKVVFDTNFGIIKADIHCDLVPILAENFMRLSEEHYYDGTLFHRVIPKFMMQGGDPSGTGNGGRSCWGVELKDEFCGMKHDSVGVISMANHGKDTNGSQFFITFKEQPHLDRVHSVIGKVTEGFGTLKKIESVEVDENDRPLKDVVLRDVSVEYNPFTNTEGETTKKQKEEEQKQKEEERKKDVRMWFTNPSGIAKNPLRDSKQIGKYLPAAIQERILPKKPTIE</sequence>
<dbReference type="AlphaFoldDB" id="A0A0A1UD97"/>
<evidence type="ECO:0000256" key="3">
    <source>
        <dbReference type="RuleBase" id="RU363019"/>
    </source>
</evidence>
<comment type="similarity">
    <text evidence="3">Belongs to the cyclophilin-type PPIase family.</text>
</comment>
<dbReference type="InterPro" id="IPR044666">
    <property type="entry name" value="Cyclophilin_A-like"/>
</dbReference>
<accession>A0A0A1UD97</accession>
<dbReference type="GeneID" id="14889252"/>
<organism evidence="6 7">
    <name type="scientific">Entamoeba invadens IP1</name>
    <dbReference type="NCBI Taxonomy" id="370355"/>
    <lineage>
        <taxon>Eukaryota</taxon>
        <taxon>Amoebozoa</taxon>
        <taxon>Evosea</taxon>
        <taxon>Archamoebae</taxon>
        <taxon>Mastigamoebida</taxon>
        <taxon>Entamoebidae</taxon>
        <taxon>Entamoeba</taxon>
    </lineage>
</organism>
<evidence type="ECO:0000259" key="5">
    <source>
        <dbReference type="PROSITE" id="PS50072"/>
    </source>
</evidence>
<feature type="domain" description="PPIase cyclophilin-type" evidence="5">
    <location>
        <begin position="46"/>
        <end position="194"/>
    </location>
</feature>
<dbReference type="GO" id="GO:0006457">
    <property type="term" value="P:protein folding"/>
    <property type="evidence" value="ECO:0007669"/>
    <property type="project" value="InterPro"/>
</dbReference>
<feature type="region of interest" description="Disordered" evidence="4">
    <location>
        <begin position="199"/>
        <end position="243"/>
    </location>
</feature>
<gene>
    <name evidence="6" type="ORF">EIN_504590</name>
</gene>
<evidence type="ECO:0000256" key="1">
    <source>
        <dbReference type="ARBA" id="ARBA00023110"/>
    </source>
</evidence>
<name>A0A0A1UD97_ENTIV</name>
<feature type="compositionally biased region" description="Polar residues" evidence="4">
    <location>
        <begin position="1"/>
        <end position="16"/>
    </location>
</feature>
<dbReference type="OrthoDB" id="271386at2759"/>
<comment type="catalytic activity">
    <reaction evidence="3">
        <text>[protein]-peptidylproline (omega=180) = [protein]-peptidylproline (omega=0)</text>
        <dbReference type="Rhea" id="RHEA:16237"/>
        <dbReference type="Rhea" id="RHEA-COMP:10747"/>
        <dbReference type="Rhea" id="RHEA-COMP:10748"/>
        <dbReference type="ChEBI" id="CHEBI:83833"/>
        <dbReference type="ChEBI" id="CHEBI:83834"/>
        <dbReference type="EC" id="5.2.1.8"/>
    </reaction>
</comment>